<keyword evidence="3" id="KW-1185">Reference proteome</keyword>
<dbReference type="Proteomes" id="UP000182200">
    <property type="component" value="Unassembled WGS sequence"/>
</dbReference>
<reference evidence="2 3" key="1">
    <citation type="submission" date="2015-11" db="EMBL/GenBank/DDBJ databases">
        <authorList>
            <person name="Varghese N."/>
        </authorList>
    </citation>
    <scope>NUCLEOTIDE SEQUENCE [LARGE SCALE GENOMIC DNA]</scope>
    <source>
        <strain evidence="2 3">JGI-8</strain>
    </source>
</reference>
<organism evidence="2 3">
    <name type="scientific">Candidatus Kryptonium thompsonii</name>
    <dbReference type="NCBI Taxonomy" id="1633631"/>
    <lineage>
        <taxon>Bacteria</taxon>
        <taxon>Pseudomonadati</taxon>
        <taxon>Candidatus Kryptoniota</taxon>
        <taxon>Candidatus Kryptonium</taxon>
    </lineage>
</organism>
<dbReference type="EMBL" id="CZVI01000035">
    <property type="protein sequence ID" value="CUS93461.1"/>
    <property type="molecule type" value="Genomic_DNA"/>
</dbReference>
<protein>
    <submittedName>
        <fullName evidence="2">Caspase domain-containing protein</fullName>
    </submittedName>
</protein>
<sequence>MKVAHTLTLLFLISLSLFSQERGIGLKGEGEKPSLQSFYRESWAIVIGIDNYLYAPKLRYAVRDAKEVANVLIENFGFKSENVIQLYDKDATKEGIMRAFDRIRQLAREDDRVLVFYAGHGITIPLPDGREKGYILPYDGSQSELITSAISTEQLNEISQLIRAKHLFFVMDACYGGLIFARAQPLSLEA</sequence>
<comment type="caution">
    <text evidence="2">The sequence shown here is derived from an EMBL/GenBank/DDBJ whole genome shotgun (WGS) entry which is preliminary data.</text>
</comment>
<dbReference type="Pfam" id="PF00656">
    <property type="entry name" value="Peptidase_C14"/>
    <property type="match status" value="1"/>
</dbReference>
<dbReference type="InterPro" id="IPR029030">
    <property type="entry name" value="Caspase-like_dom_sf"/>
</dbReference>
<evidence type="ECO:0000259" key="1">
    <source>
        <dbReference type="Pfam" id="PF00656"/>
    </source>
</evidence>
<evidence type="ECO:0000313" key="3">
    <source>
        <dbReference type="Proteomes" id="UP000182200"/>
    </source>
</evidence>
<dbReference type="Gene3D" id="3.40.50.1460">
    <property type="match status" value="1"/>
</dbReference>
<proteinExistence type="predicted"/>
<dbReference type="PANTHER" id="PTHR48104:SF30">
    <property type="entry name" value="METACASPASE-1"/>
    <property type="match status" value="1"/>
</dbReference>
<dbReference type="SUPFAM" id="SSF52129">
    <property type="entry name" value="Caspase-like"/>
    <property type="match status" value="1"/>
</dbReference>
<dbReference type="InterPro" id="IPR050452">
    <property type="entry name" value="Metacaspase"/>
</dbReference>
<name>A0ABM9UXD6_9BACT</name>
<gene>
    <name evidence="2" type="ORF">JGI8_01821</name>
</gene>
<accession>A0ABM9UXD6</accession>
<dbReference type="RefSeq" id="WP_141655188.1">
    <property type="nucleotide sequence ID" value="NZ_CZVI01000035.1"/>
</dbReference>
<feature type="domain" description="Peptidase C14 caspase" evidence="1">
    <location>
        <begin position="43"/>
        <end position="176"/>
    </location>
</feature>
<evidence type="ECO:0000313" key="2">
    <source>
        <dbReference type="EMBL" id="CUS93461.1"/>
    </source>
</evidence>
<feature type="non-terminal residue" evidence="2">
    <location>
        <position position="190"/>
    </location>
</feature>
<dbReference type="InterPro" id="IPR011600">
    <property type="entry name" value="Pept_C14_caspase"/>
</dbReference>
<dbReference type="PANTHER" id="PTHR48104">
    <property type="entry name" value="METACASPASE-4"/>
    <property type="match status" value="1"/>
</dbReference>